<name>A0ABP8IWB7_9BACT</name>
<keyword evidence="3" id="KW-1185">Reference proteome</keyword>
<dbReference type="InterPro" id="IPR014966">
    <property type="entry name" value="FRG-dom"/>
</dbReference>
<reference evidence="3" key="1">
    <citation type="journal article" date="2019" name="Int. J. Syst. Evol. Microbiol.">
        <title>The Global Catalogue of Microorganisms (GCM) 10K type strain sequencing project: providing services to taxonomists for standard genome sequencing and annotation.</title>
        <authorList>
            <consortium name="The Broad Institute Genomics Platform"/>
            <consortium name="The Broad Institute Genome Sequencing Center for Infectious Disease"/>
            <person name="Wu L."/>
            <person name="Ma J."/>
        </authorList>
    </citation>
    <scope>NUCLEOTIDE SEQUENCE [LARGE SCALE GENOMIC DNA]</scope>
    <source>
        <strain evidence="3">JCM 17924</strain>
    </source>
</reference>
<evidence type="ECO:0000313" key="3">
    <source>
        <dbReference type="Proteomes" id="UP001500454"/>
    </source>
</evidence>
<sequence>MLTSGAEFRIYSAAHFFHPILSVATSPANPPIDIEVQSWEELQHVLFRDTWDGRIGRFRSPFVYRGVRSRDYTLTTSLQRLGGQYHELEHHLLRNFRKYAHDTPMMDTASLWNWLAVAQHHGLPTRLLDWTYSPYVALHFATDDIEAYDRDGVIWALNYVKAAEYMPERLQDALRMEGSNVFTPEILQPVCTTLRELADMQPQQPYVLFLEPPSLDARIVHQYALFSLMSTSQAVLPEWLEQHPELFFRIILPARLKWEVRDKLDQANITERVLFPGLGGLSRWLHRHYSPAPSHDAHSGLDQVSG</sequence>
<dbReference type="SMART" id="SM00901">
    <property type="entry name" value="FRG"/>
    <property type="match status" value="1"/>
</dbReference>
<evidence type="ECO:0000259" key="1">
    <source>
        <dbReference type="SMART" id="SM00901"/>
    </source>
</evidence>
<comment type="caution">
    <text evidence="2">The sequence shown here is derived from an EMBL/GenBank/DDBJ whole genome shotgun (WGS) entry which is preliminary data.</text>
</comment>
<protein>
    <submittedName>
        <fullName evidence="2">FRG domain-containing protein</fullName>
    </submittedName>
</protein>
<evidence type="ECO:0000313" key="2">
    <source>
        <dbReference type="EMBL" id="GAA4376669.1"/>
    </source>
</evidence>
<dbReference type="EMBL" id="BAABHA010000002">
    <property type="protein sequence ID" value="GAA4376669.1"/>
    <property type="molecule type" value="Genomic_DNA"/>
</dbReference>
<feature type="domain" description="FRG" evidence="1">
    <location>
        <begin position="58"/>
        <end position="155"/>
    </location>
</feature>
<proteinExistence type="predicted"/>
<dbReference type="Proteomes" id="UP001500454">
    <property type="component" value="Unassembled WGS sequence"/>
</dbReference>
<accession>A0ABP8IWB7</accession>
<organism evidence="2 3">
    <name type="scientific">Hymenobacter koreensis</name>
    <dbReference type="NCBI Taxonomy" id="1084523"/>
    <lineage>
        <taxon>Bacteria</taxon>
        <taxon>Pseudomonadati</taxon>
        <taxon>Bacteroidota</taxon>
        <taxon>Cytophagia</taxon>
        <taxon>Cytophagales</taxon>
        <taxon>Hymenobacteraceae</taxon>
        <taxon>Hymenobacter</taxon>
    </lineage>
</organism>
<dbReference type="Pfam" id="PF08867">
    <property type="entry name" value="FRG"/>
    <property type="match status" value="1"/>
</dbReference>
<gene>
    <name evidence="2" type="ORF">GCM10023186_10750</name>
</gene>